<evidence type="ECO:0000313" key="10">
    <source>
        <dbReference type="Proteomes" id="UP000055014"/>
    </source>
</evidence>
<comment type="similarity">
    <text evidence="1">Belongs to the thymidine/pyrimidine-nucleoside phosphorylase family.</text>
</comment>
<keyword evidence="3" id="KW-0328">Glycosyltransferase</keyword>
<dbReference type="SUPFAM" id="SSF54680">
    <property type="entry name" value="Pyrimidine nucleoside phosphorylase C-terminal domain"/>
    <property type="match status" value="1"/>
</dbReference>
<dbReference type="Gene3D" id="3.40.1030.10">
    <property type="entry name" value="Nucleoside phosphorylase/phosphoribosyltransferase catalytic domain"/>
    <property type="match status" value="1"/>
</dbReference>
<evidence type="ECO:0000313" key="7">
    <source>
        <dbReference type="EMBL" id="KUK68655.1"/>
    </source>
</evidence>
<evidence type="ECO:0000313" key="9">
    <source>
        <dbReference type="Proteomes" id="UP000054260"/>
    </source>
</evidence>
<dbReference type="InterPro" id="IPR017872">
    <property type="entry name" value="Pyrmidine_PPase_CS"/>
</dbReference>
<dbReference type="NCBIfam" id="TIGR02644">
    <property type="entry name" value="Y_phosphoryl"/>
    <property type="match status" value="1"/>
</dbReference>
<dbReference type="PANTHER" id="PTHR10515:SF0">
    <property type="entry name" value="THYMIDINE PHOSPHORYLASE"/>
    <property type="match status" value="1"/>
</dbReference>
<dbReference type="GO" id="GO:0004645">
    <property type="term" value="F:1,4-alpha-oligoglucan phosphorylase activity"/>
    <property type="evidence" value="ECO:0007669"/>
    <property type="project" value="InterPro"/>
</dbReference>
<organism evidence="7 9">
    <name type="scientific">Mesotoga infera</name>
    <dbReference type="NCBI Taxonomy" id="1236046"/>
    <lineage>
        <taxon>Bacteria</taxon>
        <taxon>Thermotogati</taxon>
        <taxon>Thermotogota</taxon>
        <taxon>Thermotogae</taxon>
        <taxon>Kosmotogales</taxon>
        <taxon>Kosmotogaceae</taxon>
        <taxon>Mesotoga</taxon>
    </lineage>
</organism>
<feature type="domain" description="Pyrimidine nucleoside phosphorylase C-terminal" evidence="5">
    <location>
        <begin position="345"/>
        <end position="419"/>
    </location>
</feature>
<proteinExistence type="inferred from homology"/>
<dbReference type="SUPFAM" id="SSF47648">
    <property type="entry name" value="Nucleoside phosphorylase/phosphoribosyltransferase N-terminal domain"/>
    <property type="match status" value="1"/>
</dbReference>
<dbReference type="InterPro" id="IPR013102">
    <property type="entry name" value="PYNP_C"/>
</dbReference>
<evidence type="ECO:0000313" key="11">
    <source>
        <dbReference type="Proteomes" id="UP000264215"/>
    </source>
</evidence>
<dbReference type="InterPro" id="IPR036320">
    <property type="entry name" value="Glycosyl_Trfase_fam3_N_dom_sf"/>
</dbReference>
<evidence type="ECO:0000313" key="6">
    <source>
        <dbReference type="EMBL" id="HCO70237.1"/>
    </source>
</evidence>
<reference evidence="9 10" key="2">
    <citation type="journal article" date="2015" name="MBio">
        <title>Genome-Resolved Metagenomic Analysis Reveals Roles for Candidate Phyla and Other Microbial Community Members in Biogeochemical Transformations in Oil Reservoirs.</title>
        <authorList>
            <person name="Hu P."/>
            <person name="Tom L."/>
            <person name="Singh A."/>
            <person name="Thomas B.C."/>
            <person name="Baker B.J."/>
            <person name="Piceno Y.M."/>
            <person name="Andersen G.L."/>
            <person name="Banfield J.F."/>
        </authorList>
    </citation>
    <scope>NUCLEOTIDE SEQUENCE [LARGE SCALE GENOMIC DNA]</scope>
</reference>
<evidence type="ECO:0000256" key="4">
    <source>
        <dbReference type="ARBA" id="ARBA00022679"/>
    </source>
</evidence>
<dbReference type="InterPro" id="IPR017459">
    <property type="entry name" value="Glycosyl_Trfase_fam3_N_dom"/>
</dbReference>
<gene>
    <name evidence="6" type="ORF">DIT26_06645</name>
    <name evidence="7" type="ORF">XD86_0022</name>
    <name evidence="8" type="ORF">XE02_0301</name>
</gene>
<dbReference type="InterPro" id="IPR000053">
    <property type="entry name" value="Thymidine/pyrmidine_PPase"/>
</dbReference>
<dbReference type="InterPro" id="IPR000312">
    <property type="entry name" value="Glycosyl_Trfase_fam3"/>
</dbReference>
<dbReference type="EMBL" id="LGGW01000015">
    <property type="protein sequence ID" value="KUK90913.1"/>
    <property type="molecule type" value="Genomic_DNA"/>
</dbReference>
<dbReference type="PATRIC" id="fig|1236046.5.peg.1332"/>
<dbReference type="PANTHER" id="PTHR10515">
    <property type="entry name" value="THYMIDINE PHOSPHORYLASE"/>
    <property type="match status" value="1"/>
</dbReference>
<dbReference type="FunFam" id="3.40.1030.10:FF:000003">
    <property type="entry name" value="Pyrimidine-nucleoside phosphorylase"/>
    <property type="match status" value="1"/>
</dbReference>
<dbReference type="PROSITE" id="PS00647">
    <property type="entry name" value="THYMID_PHOSPHORYLASE"/>
    <property type="match status" value="1"/>
</dbReference>
<evidence type="ECO:0000256" key="1">
    <source>
        <dbReference type="ARBA" id="ARBA00006915"/>
    </source>
</evidence>
<dbReference type="EMBL" id="LGGH01000002">
    <property type="protein sequence ID" value="KUK68655.1"/>
    <property type="molecule type" value="Genomic_DNA"/>
</dbReference>
<sequence>MRTYDIIMKKRNGLPNSKEELYFLIKGFVRGDVPDYQMAAWLMAVYFNHLNSEERFYLTDIMIDSGEKIRLSSINGTKVDKHSTGGVGDKVTLVVGPIVAAAGLVFAKLSGRGLGHTGGTIDKLESIPGFVTSLSIEEFMQQSERIGIALAGQTAQVAVADKKLYALRDVTATVDEISLIASSIMSKKLAVDSDGILLDVKIGTGAFMKELEEARELAVAMIDIGKRKGRTTKAVISDMNQPLGIAVGNALEVVEAIETLKGTGPDDFSCLCRIIASQMLVIGGVANEKDAEEIVDNLIVSGEAISKFDEFVSAQGGPEGFSEQYDTYFERAAFVKEVRSSSSGYVRSVDTESIGLVCMRLGAGRERKEDVVDPAVGLEVLKKIGDRVQEGEPIAIIHANNENKIEKEIEAIKKSFVLSEQMSAPPPIVYEVL</sequence>
<dbReference type="Gene3D" id="1.20.970.10">
    <property type="entry name" value="Transferase, Pyrimidine Nucleoside Phosphorylase, Chain C"/>
    <property type="match status" value="1"/>
</dbReference>
<protein>
    <submittedName>
        <fullName evidence="7">Pyrimidine-nucleoside phosphorylase</fullName>
    </submittedName>
    <submittedName>
        <fullName evidence="6">Thymidine phosphorylase</fullName>
    </submittedName>
</protein>
<evidence type="ECO:0000256" key="3">
    <source>
        <dbReference type="ARBA" id="ARBA00022676"/>
    </source>
</evidence>
<dbReference type="Pfam" id="PF00591">
    <property type="entry name" value="Glycos_transf_3"/>
    <property type="match status" value="1"/>
</dbReference>
<dbReference type="Proteomes" id="UP000054260">
    <property type="component" value="Unassembled WGS sequence"/>
</dbReference>
<dbReference type="NCBIfam" id="NF004490">
    <property type="entry name" value="PRK05820.1"/>
    <property type="match status" value="1"/>
</dbReference>
<dbReference type="Proteomes" id="UP000264215">
    <property type="component" value="Unassembled WGS sequence"/>
</dbReference>
<dbReference type="GO" id="GO:0006213">
    <property type="term" value="P:pyrimidine nucleoside metabolic process"/>
    <property type="evidence" value="ECO:0007669"/>
    <property type="project" value="InterPro"/>
</dbReference>
<dbReference type="InterPro" id="IPR036566">
    <property type="entry name" value="PYNP-like_C_sf"/>
</dbReference>
<dbReference type="PIRSF" id="PIRSF000478">
    <property type="entry name" value="TP_PyNP"/>
    <property type="match status" value="1"/>
</dbReference>
<evidence type="ECO:0000313" key="8">
    <source>
        <dbReference type="EMBL" id="KUK90913.1"/>
    </source>
</evidence>
<comment type="subunit">
    <text evidence="2">Homodimer.</text>
</comment>
<dbReference type="GO" id="GO:0005829">
    <property type="term" value="C:cytosol"/>
    <property type="evidence" value="ECO:0007669"/>
    <property type="project" value="TreeGrafter"/>
</dbReference>
<dbReference type="SUPFAM" id="SSF52418">
    <property type="entry name" value="Nucleoside phosphorylase/phosphoribosyltransferase catalytic domain"/>
    <property type="match status" value="1"/>
</dbReference>
<reference evidence="6 11" key="3">
    <citation type="journal article" date="2018" name="Nat. Biotechnol.">
        <title>A standardized bacterial taxonomy based on genome phylogeny substantially revises the tree of life.</title>
        <authorList>
            <person name="Parks D.H."/>
            <person name="Chuvochina M."/>
            <person name="Waite D.W."/>
            <person name="Rinke C."/>
            <person name="Skarshewski A."/>
            <person name="Chaumeil P.A."/>
            <person name="Hugenholtz P."/>
        </authorList>
    </citation>
    <scope>NUCLEOTIDE SEQUENCE [LARGE SCALE GENOMIC DNA]</scope>
    <source>
        <strain evidence="6">UBA9905</strain>
    </source>
</reference>
<dbReference type="Proteomes" id="UP000055014">
    <property type="component" value="Unassembled WGS sequence"/>
</dbReference>
<dbReference type="GO" id="GO:0009032">
    <property type="term" value="F:thymidine phosphorylase activity"/>
    <property type="evidence" value="ECO:0007669"/>
    <property type="project" value="TreeGrafter"/>
</dbReference>
<dbReference type="Pfam" id="PF07831">
    <property type="entry name" value="PYNP_C"/>
    <property type="match status" value="1"/>
</dbReference>
<dbReference type="InterPro" id="IPR035902">
    <property type="entry name" value="Nuc_phospho_transferase"/>
</dbReference>
<name>A0A101H2W0_9BACT</name>
<dbReference type="AlphaFoldDB" id="A0A101H2W0"/>
<evidence type="ECO:0000259" key="5">
    <source>
        <dbReference type="SMART" id="SM00941"/>
    </source>
</evidence>
<comment type="caution">
    <text evidence="7">The sequence shown here is derived from an EMBL/GenBank/DDBJ whole genome shotgun (WGS) entry which is preliminary data.</text>
</comment>
<dbReference type="Gene3D" id="3.90.1170.30">
    <property type="entry name" value="Pyrimidine nucleoside phosphorylase-like, C-terminal domain"/>
    <property type="match status" value="1"/>
</dbReference>
<dbReference type="SMART" id="SM00941">
    <property type="entry name" value="PYNP_C"/>
    <property type="match status" value="1"/>
</dbReference>
<dbReference type="Pfam" id="PF02885">
    <property type="entry name" value="Glycos_trans_3N"/>
    <property type="match status" value="1"/>
</dbReference>
<dbReference type="InterPro" id="IPR018090">
    <property type="entry name" value="Pyrmidine_PPas_bac/euk"/>
</dbReference>
<dbReference type="EMBL" id="DQBS01000151">
    <property type="protein sequence ID" value="HCO70237.1"/>
    <property type="molecule type" value="Genomic_DNA"/>
</dbReference>
<keyword evidence="4" id="KW-0808">Transferase</keyword>
<reference evidence="7" key="1">
    <citation type="journal article" date="2015" name="MBio">
        <title>Genome-resolved metagenomic analysis reveals roles for candidate phyla and other microbial community members in biogeochemical transformations in oil reservoirs.</title>
        <authorList>
            <person name="Hu P."/>
            <person name="Tom L."/>
            <person name="Singh A."/>
            <person name="Thomas B.C."/>
            <person name="Baker B.J."/>
            <person name="Piceno Y.M."/>
            <person name="Andersen G.L."/>
            <person name="Banfield J.F."/>
        </authorList>
    </citation>
    <scope>NUCLEOTIDE SEQUENCE [LARGE SCALE GENOMIC DNA]</scope>
    <source>
        <strain evidence="7">46_47</strain>
        <strain evidence="8">46_70</strain>
    </source>
</reference>
<accession>A0A101H2W0</accession>
<dbReference type="GO" id="GO:0006206">
    <property type="term" value="P:pyrimidine nucleobase metabolic process"/>
    <property type="evidence" value="ECO:0007669"/>
    <property type="project" value="InterPro"/>
</dbReference>
<evidence type="ECO:0000256" key="2">
    <source>
        <dbReference type="ARBA" id="ARBA00011738"/>
    </source>
</evidence>